<sequence>MLPATTFPCGPVFPYSKLCLFECMGIGLSTKRASSLPTHEFHLRKATHHYGAPFLKSVDLPSDRRGFFHVTVTGHASGNTWPEPCQKLRRVIAHLTLQTRHRNPMHDNAKDSV</sequence>
<dbReference type="AlphaFoldDB" id="A0A0D2EYL5"/>
<dbReference type="Proteomes" id="UP000054342">
    <property type="component" value="Unassembled WGS sequence"/>
</dbReference>
<evidence type="ECO:0000313" key="1">
    <source>
        <dbReference type="EMBL" id="KIW52869.1"/>
    </source>
</evidence>
<accession>A0A0D2EYL5</accession>
<gene>
    <name evidence="1" type="ORF">PV05_08482</name>
</gene>
<dbReference type="RefSeq" id="XP_013313453.1">
    <property type="nucleotide sequence ID" value="XM_013457999.1"/>
</dbReference>
<keyword evidence="2" id="KW-1185">Reference proteome</keyword>
<evidence type="ECO:0000313" key="2">
    <source>
        <dbReference type="Proteomes" id="UP000054342"/>
    </source>
</evidence>
<dbReference type="GeneID" id="25330390"/>
<protein>
    <submittedName>
        <fullName evidence="1">Uncharacterized protein</fullName>
    </submittedName>
</protein>
<dbReference type="HOGENOM" id="CLU_2133557_0_0_1"/>
<proteinExistence type="predicted"/>
<organism evidence="1 2">
    <name type="scientific">Exophiala xenobiotica</name>
    <dbReference type="NCBI Taxonomy" id="348802"/>
    <lineage>
        <taxon>Eukaryota</taxon>
        <taxon>Fungi</taxon>
        <taxon>Dikarya</taxon>
        <taxon>Ascomycota</taxon>
        <taxon>Pezizomycotina</taxon>
        <taxon>Eurotiomycetes</taxon>
        <taxon>Chaetothyriomycetidae</taxon>
        <taxon>Chaetothyriales</taxon>
        <taxon>Herpotrichiellaceae</taxon>
        <taxon>Exophiala</taxon>
    </lineage>
</organism>
<reference evidence="1 2" key="1">
    <citation type="submission" date="2015-01" db="EMBL/GenBank/DDBJ databases">
        <title>The Genome Sequence of Exophiala xenobiotica CBS118157.</title>
        <authorList>
            <consortium name="The Broad Institute Genomics Platform"/>
            <person name="Cuomo C."/>
            <person name="de Hoog S."/>
            <person name="Gorbushina A."/>
            <person name="Stielow B."/>
            <person name="Teixiera M."/>
            <person name="Abouelleil A."/>
            <person name="Chapman S.B."/>
            <person name="Priest M."/>
            <person name="Young S.K."/>
            <person name="Wortman J."/>
            <person name="Nusbaum C."/>
            <person name="Birren B."/>
        </authorList>
    </citation>
    <scope>NUCLEOTIDE SEQUENCE [LARGE SCALE GENOMIC DNA]</scope>
    <source>
        <strain evidence="1 2">CBS 118157</strain>
    </source>
</reference>
<dbReference type="EMBL" id="KN847321">
    <property type="protein sequence ID" value="KIW52869.1"/>
    <property type="molecule type" value="Genomic_DNA"/>
</dbReference>
<name>A0A0D2EYL5_9EURO</name>